<dbReference type="InterPro" id="IPR036291">
    <property type="entry name" value="NAD(P)-bd_dom_sf"/>
</dbReference>
<dbReference type="Proteomes" id="UP000617628">
    <property type="component" value="Unassembled WGS sequence"/>
</dbReference>
<dbReference type="InterPro" id="IPR052515">
    <property type="entry name" value="Gfo/Idh/MocA_Oxidoreductase"/>
</dbReference>
<accession>A0A934RZA7</accession>
<name>A0A934RZA7_9BACT</name>
<dbReference type="Pfam" id="PF01408">
    <property type="entry name" value="GFO_IDH_MocA"/>
    <property type="match status" value="1"/>
</dbReference>
<dbReference type="InterPro" id="IPR055170">
    <property type="entry name" value="GFO_IDH_MocA-like_dom"/>
</dbReference>
<evidence type="ECO:0000259" key="1">
    <source>
        <dbReference type="Pfam" id="PF01408"/>
    </source>
</evidence>
<organism evidence="3 4">
    <name type="scientific">Pelagicoccus mobilis</name>
    <dbReference type="NCBI Taxonomy" id="415221"/>
    <lineage>
        <taxon>Bacteria</taxon>
        <taxon>Pseudomonadati</taxon>
        <taxon>Verrucomicrobiota</taxon>
        <taxon>Opitutia</taxon>
        <taxon>Puniceicoccales</taxon>
        <taxon>Pelagicoccaceae</taxon>
        <taxon>Pelagicoccus</taxon>
    </lineage>
</organism>
<feature type="domain" description="Gfo/Idh/MocA-like oxidoreductase N-terminal" evidence="1">
    <location>
        <begin position="4"/>
        <end position="125"/>
    </location>
</feature>
<dbReference type="InterPro" id="IPR000683">
    <property type="entry name" value="Gfo/Idh/MocA-like_OxRdtase_N"/>
</dbReference>
<sequence length="330" mass="35529">MKTVRVGIMGSGFIAKMHAARLKDIEGVQIVGIVDCNSELANAMATELELEASIFETVDAMLDADLSLDAVYFCVPPFVHNGEVESVAAKGIHVFLEKPIALDSEKASSMVEAIEKAGVVSQVGFMMRFRKSVQLLKKKIESGEAGPATLFSGRFWVNMDGAPWWRDIKGSGGQVFEQVIHLYDLALYLCDGDVESAMGALSNQLHQGRDDYSIEDTSAGILKFSTGAIATISGSNCAVDMRFFGDFQVACGGTSLEYQCSGQPWVEADKATLYGPDGAAETIVEDDDSFAAESAHFIECIREGKQTLCPARDGLRAIQVVEQVLQAANS</sequence>
<dbReference type="GO" id="GO:0000166">
    <property type="term" value="F:nucleotide binding"/>
    <property type="evidence" value="ECO:0007669"/>
    <property type="project" value="InterPro"/>
</dbReference>
<dbReference type="RefSeq" id="WP_200359423.1">
    <property type="nucleotide sequence ID" value="NZ_JAENIL010000089.1"/>
</dbReference>
<dbReference type="AlphaFoldDB" id="A0A934RZA7"/>
<proteinExistence type="predicted"/>
<dbReference type="PANTHER" id="PTHR43249:SF1">
    <property type="entry name" value="D-GLUCOSIDE 3-DEHYDROGENASE"/>
    <property type="match status" value="1"/>
</dbReference>
<gene>
    <name evidence="3" type="ORF">JIN87_26425</name>
</gene>
<evidence type="ECO:0000313" key="4">
    <source>
        <dbReference type="Proteomes" id="UP000617628"/>
    </source>
</evidence>
<dbReference type="SUPFAM" id="SSF55347">
    <property type="entry name" value="Glyceraldehyde-3-phosphate dehydrogenase-like, C-terminal domain"/>
    <property type="match status" value="1"/>
</dbReference>
<dbReference type="Gene3D" id="3.40.50.720">
    <property type="entry name" value="NAD(P)-binding Rossmann-like Domain"/>
    <property type="match status" value="1"/>
</dbReference>
<dbReference type="SUPFAM" id="SSF51735">
    <property type="entry name" value="NAD(P)-binding Rossmann-fold domains"/>
    <property type="match status" value="1"/>
</dbReference>
<dbReference type="PANTHER" id="PTHR43249">
    <property type="entry name" value="UDP-N-ACETYL-2-AMINO-2-DEOXY-D-GLUCURONATE OXIDASE"/>
    <property type="match status" value="1"/>
</dbReference>
<evidence type="ECO:0000259" key="2">
    <source>
        <dbReference type="Pfam" id="PF22725"/>
    </source>
</evidence>
<feature type="domain" description="GFO/IDH/MocA-like oxidoreductase" evidence="2">
    <location>
        <begin position="133"/>
        <end position="240"/>
    </location>
</feature>
<dbReference type="Pfam" id="PF22725">
    <property type="entry name" value="GFO_IDH_MocA_C3"/>
    <property type="match status" value="1"/>
</dbReference>
<dbReference type="EMBL" id="JAENIL010000089">
    <property type="protein sequence ID" value="MBK1880450.1"/>
    <property type="molecule type" value="Genomic_DNA"/>
</dbReference>
<dbReference type="Gene3D" id="3.30.360.10">
    <property type="entry name" value="Dihydrodipicolinate Reductase, domain 2"/>
    <property type="match status" value="1"/>
</dbReference>
<reference evidence="3" key="1">
    <citation type="submission" date="2021-01" db="EMBL/GenBank/DDBJ databases">
        <title>Modified the classification status of verrucomicrobia.</title>
        <authorList>
            <person name="Feng X."/>
        </authorList>
    </citation>
    <scope>NUCLEOTIDE SEQUENCE</scope>
    <source>
        <strain evidence="3">KCTC 13126</strain>
    </source>
</reference>
<evidence type="ECO:0000313" key="3">
    <source>
        <dbReference type="EMBL" id="MBK1880450.1"/>
    </source>
</evidence>
<comment type="caution">
    <text evidence="3">The sequence shown here is derived from an EMBL/GenBank/DDBJ whole genome shotgun (WGS) entry which is preliminary data.</text>
</comment>
<keyword evidence="4" id="KW-1185">Reference proteome</keyword>
<protein>
    <submittedName>
        <fullName evidence="3">Gfo/Idh/MocA family oxidoreductase</fullName>
    </submittedName>
</protein>